<organism evidence="2 3">
    <name type="scientific">Podospora aff. communis PSN243</name>
    <dbReference type="NCBI Taxonomy" id="3040156"/>
    <lineage>
        <taxon>Eukaryota</taxon>
        <taxon>Fungi</taxon>
        <taxon>Dikarya</taxon>
        <taxon>Ascomycota</taxon>
        <taxon>Pezizomycotina</taxon>
        <taxon>Sordariomycetes</taxon>
        <taxon>Sordariomycetidae</taxon>
        <taxon>Sordariales</taxon>
        <taxon>Podosporaceae</taxon>
        <taxon>Podospora</taxon>
    </lineage>
</organism>
<reference evidence="2" key="1">
    <citation type="journal article" date="2023" name="Mol. Phylogenet. Evol.">
        <title>Genome-scale phylogeny and comparative genomics of the fungal order Sordariales.</title>
        <authorList>
            <person name="Hensen N."/>
            <person name="Bonometti L."/>
            <person name="Westerberg I."/>
            <person name="Brannstrom I.O."/>
            <person name="Guillou S."/>
            <person name="Cros-Aarteil S."/>
            <person name="Calhoun S."/>
            <person name="Haridas S."/>
            <person name="Kuo A."/>
            <person name="Mondo S."/>
            <person name="Pangilinan J."/>
            <person name="Riley R."/>
            <person name="LaButti K."/>
            <person name="Andreopoulos B."/>
            <person name="Lipzen A."/>
            <person name="Chen C."/>
            <person name="Yan M."/>
            <person name="Daum C."/>
            <person name="Ng V."/>
            <person name="Clum A."/>
            <person name="Steindorff A."/>
            <person name="Ohm R.A."/>
            <person name="Martin F."/>
            <person name="Silar P."/>
            <person name="Natvig D.O."/>
            <person name="Lalanne C."/>
            <person name="Gautier V."/>
            <person name="Ament-Velasquez S.L."/>
            <person name="Kruys A."/>
            <person name="Hutchinson M.I."/>
            <person name="Powell A.J."/>
            <person name="Barry K."/>
            <person name="Miller A.N."/>
            <person name="Grigoriev I.V."/>
            <person name="Debuchy R."/>
            <person name="Gladieux P."/>
            <person name="Hiltunen Thoren M."/>
            <person name="Johannesson H."/>
        </authorList>
    </citation>
    <scope>NUCLEOTIDE SEQUENCE</scope>
    <source>
        <strain evidence="2">PSN243</strain>
    </source>
</reference>
<evidence type="ECO:0000256" key="1">
    <source>
        <dbReference type="SAM" id="MobiDB-lite"/>
    </source>
</evidence>
<protein>
    <submittedName>
        <fullName evidence="2">Uncharacterized protein</fullName>
    </submittedName>
</protein>
<sequence>MEYSCSLQHGDADSGLPPDDTHSLDKPSGKDLDSIKNVTANLWRGASDVDTNEKSLERDAALPAEVHLPKKTYGQISPPGSVMGDSIEGGLEEAEERASENHGDGGPSPRSQPKPDPDYPPPSDDDDMVSAPDLEGPPSDDDDITSNYDPNKHSEPDEPSEQEEEEEEEEEEKEEEGRVAAERASKRLLQRARRDRWSALLSRRPQKKEQEDLVALYEKYRGNMNQVYLNNPLFRCKTSAVPSHLKWRCMVILARAHNKWRIELLKKPKTFIRMAQERMEMMEPPYKGRWSQDLSRTEHAPALGD</sequence>
<dbReference type="EMBL" id="MU865957">
    <property type="protein sequence ID" value="KAK4446446.1"/>
    <property type="molecule type" value="Genomic_DNA"/>
</dbReference>
<feature type="region of interest" description="Disordered" evidence="1">
    <location>
        <begin position="1"/>
        <end position="33"/>
    </location>
</feature>
<feature type="region of interest" description="Disordered" evidence="1">
    <location>
        <begin position="45"/>
        <end position="185"/>
    </location>
</feature>
<feature type="compositionally biased region" description="Acidic residues" evidence="1">
    <location>
        <begin position="157"/>
        <end position="174"/>
    </location>
</feature>
<gene>
    <name evidence="2" type="ORF">QBC34DRAFT_428259</name>
</gene>
<reference evidence="2" key="2">
    <citation type="submission" date="2023-05" db="EMBL/GenBank/DDBJ databases">
        <authorList>
            <consortium name="Lawrence Berkeley National Laboratory"/>
            <person name="Steindorff A."/>
            <person name="Hensen N."/>
            <person name="Bonometti L."/>
            <person name="Westerberg I."/>
            <person name="Brannstrom I.O."/>
            <person name="Guillou S."/>
            <person name="Cros-Aarteil S."/>
            <person name="Calhoun S."/>
            <person name="Haridas S."/>
            <person name="Kuo A."/>
            <person name="Mondo S."/>
            <person name="Pangilinan J."/>
            <person name="Riley R."/>
            <person name="Labutti K."/>
            <person name="Andreopoulos B."/>
            <person name="Lipzen A."/>
            <person name="Chen C."/>
            <person name="Yanf M."/>
            <person name="Daum C."/>
            <person name="Ng V."/>
            <person name="Clum A."/>
            <person name="Ohm R."/>
            <person name="Martin F."/>
            <person name="Silar P."/>
            <person name="Natvig D."/>
            <person name="Lalanne C."/>
            <person name="Gautier V."/>
            <person name="Ament-Velasquez S.L."/>
            <person name="Kruys A."/>
            <person name="Hutchinson M.I."/>
            <person name="Powell A.J."/>
            <person name="Barry K."/>
            <person name="Miller A.N."/>
            <person name="Grigoriev I.V."/>
            <person name="Debuchy R."/>
            <person name="Gladieux P."/>
            <person name="Thoren M.H."/>
            <person name="Johannesson H."/>
        </authorList>
    </citation>
    <scope>NUCLEOTIDE SEQUENCE</scope>
    <source>
        <strain evidence="2">PSN243</strain>
    </source>
</reference>
<evidence type="ECO:0000313" key="2">
    <source>
        <dbReference type="EMBL" id="KAK4446446.1"/>
    </source>
</evidence>
<feature type="compositionally biased region" description="Basic and acidic residues" evidence="1">
    <location>
        <begin position="175"/>
        <end position="185"/>
    </location>
</feature>
<accession>A0AAV9GFL2</accession>
<dbReference type="AlphaFoldDB" id="A0AAV9GFL2"/>
<feature type="compositionally biased region" description="Basic and acidic residues" evidence="1">
    <location>
        <begin position="51"/>
        <end position="60"/>
    </location>
</feature>
<feature type="compositionally biased region" description="Basic and acidic residues" evidence="1">
    <location>
        <begin position="19"/>
        <end position="33"/>
    </location>
</feature>
<keyword evidence="3" id="KW-1185">Reference proteome</keyword>
<evidence type="ECO:0000313" key="3">
    <source>
        <dbReference type="Proteomes" id="UP001321760"/>
    </source>
</evidence>
<name>A0AAV9GFL2_9PEZI</name>
<comment type="caution">
    <text evidence="2">The sequence shown here is derived from an EMBL/GenBank/DDBJ whole genome shotgun (WGS) entry which is preliminary data.</text>
</comment>
<dbReference type="Proteomes" id="UP001321760">
    <property type="component" value="Unassembled WGS sequence"/>
</dbReference>
<feature type="compositionally biased region" description="Pro residues" evidence="1">
    <location>
        <begin position="110"/>
        <end position="122"/>
    </location>
</feature>
<proteinExistence type="predicted"/>